<reference evidence="2" key="1">
    <citation type="submission" date="2019-08" db="EMBL/GenBank/DDBJ databases">
        <authorList>
            <person name="Kucharzyk K."/>
            <person name="Murdoch R.W."/>
            <person name="Higgins S."/>
            <person name="Loffler F."/>
        </authorList>
    </citation>
    <scope>NUCLEOTIDE SEQUENCE</scope>
</reference>
<dbReference type="EMBL" id="VSSQ01066201">
    <property type="protein sequence ID" value="MPN18786.1"/>
    <property type="molecule type" value="Genomic_DNA"/>
</dbReference>
<organism evidence="2">
    <name type="scientific">bioreactor metagenome</name>
    <dbReference type="NCBI Taxonomy" id="1076179"/>
    <lineage>
        <taxon>unclassified sequences</taxon>
        <taxon>metagenomes</taxon>
        <taxon>ecological metagenomes</taxon>
    </lineage>
</organism>
<keyword evidence="1" id="KW-0472">Membrane</keyword>
<name>A0A645FY21_9ZZZZ</name>
<protein>
    <submittedName>
        <fullName evidence="2">Uncharacterized protein</fullName>
    </submittedName>
</protein>
<keyword evidence="1" id="KW-0812">Transmembrane</keyword>
<sequence length="100" mass="11058">MLNNPHLNATALATPVNIKGVISARVVMEFLVVPKLPFQIVPIKSPSAEKYLVIGYPFAHITKNTDTKNDITIANNGKSKELIICFPLLFITTNSFLYIT</sequence>
<comment type="caution">
    <text evidence="2">The sequence shown here is derived from an EMBL/GenBank/DDBJ whole genome shotgun (WGS) entry which is preliminary data.</text>
</comment>
<dbReference type="AlphaFoldDB" id="A0A645FY21"/>
<evidence type="ECO:0000313" key="2">
    <source>
        <dbReference type="EMBL" id="MPN18786.1"/>
    </source>
</evidence>
<feature type="transmembrane region" description="Helical" evidence="1">
    <location>
        <begin position="82"/>
        <end position="99"/>
    </location>
</feature>
<gene>
    <name evidence="2" type="ORF">SDC9_166149</name>
</gene>
<proteinExistence type="predicted"/>
<evidence type="ECO:0000256" key="1">
    <source>
        <dbReference type="SAM" id="Phobius"/>
    </source>
</evidence>
<keyword evidence="1" id="KW-1133">Transmembrane helix</keyword>
<accession>A0A645FY21</accession>